<evidence type="ECO:0000313" key="3">
    <source>
        <dbReference type="Proteomes" id="UP000784294"/>
    </source>
</evidence>
<comment type="caution">
    <text evidence="2">The sequence shown here is derived from an EMBL/GenBank/DDBJ whole genome shotgun (WGS) entry which is preliminary data.</text>
</comment>
<dbReference type="Proteomes" id="UP000784294">
    <property type="component" value="Unassembled WGS sequence"/>
</dbReference>
<proteinExistence type="predicted"/>
<dbReference type="AlphaFoldDB" id="A0A3S5B3H9"/>
<dbReference type="EMBL" id="CAAALY010261067">
    <property type="protein sequence ID" value="VEL39376.1"/>
    <property type="molecule type" value="Genomic_DNA"/>
</dbReference>
<sequence length="181" mass="19732">MQDLRQTIESLRLQSGMLDRSSILRQTLAAQSSRSLVAEPGNNLSPAPNSPPWACQQAPQTPLHLFGSDGHRMLSQETAGIDTQDRLCPAVTKVRGASEAAGLEGGPEEMFLAPGRQDYIGNGTNNSGRPYGIVEEHKTTNPVSLGEKAKKSGGWVSIDRDLSLRAKIYLFYLPFMSKHKK</sequence>
<protein>
    <submittedName>
        <fullName evidence="2">Uncharacterized protein</fullName>
    </submittedName>
</protein>
<accession>A0A3S5B3H9</accession>
<name>A0A3S5B3H9_9PLAT</name>
<organism evidence="2 3">
    <name type="scientific">Protopolystoma xenopodis</name>
    <dbReference type="NCBI Taxonomy" id="117903"/>
    <lineage>
        <taxon>Eukaryota</taxon>
        <taxon>Metazoa</taxon>
        <taxon>Spiralia</taxon>
        <taxon>Lophotrochozoa</taxon>
        <taxon>Platyhelminthes</taxon>
        <taxon>Monogenea</taxon>
        <taxon>Polyopisthocotylea</taxon>
        <taxon>Polystomatidea</taxon>
        <taxon>Polystomatidae</taxon>
        <taxon>Protopolystoma</taxon>
    </lineage>
</organism>
<gene>
    <name evidence="2" type="ORF">PXEA_LOCUS32816</name>
</gene>
<evidence type="ECO:0000313" key="2">
    <source>
        <dbReference type="EMBL" id="VEL39376.1"/>
    </source>
</evidence>
<evidence type="ECO:0000256" key="1">
    <source>
        <dbReference type="SAM" id="MobiDB-lite"/>
    </source>
</evidence>
<keyword evidence="3" id="KW-1185">Reference proteome</keyword>
<feature type="region of interest" description="Disordered" evidence="1">
    <location>
        <begin position="34"/>
        <end position="57"/>
    </location>
</feature>
<reference evidence="2" key="1">
    <citation type="submission" date="2018-11" db="EMBL/GenBank/DDBJ databases">
        <authorList>
            <consortium name="Pathogen Informatics"/>
        </authorList>
    </citation>
    <scope>NUCLEOTIDE SEQUENCE</scope>
</reference>